<dbReference type="PANTHER" id="PTHR37540:SF5">
    <property type="entry name" value="TRANSCRIPTION FACTOR DOMAIN-CONTAINING PROTEIN"/>
    <property type="match status" value="1"/>
</dbReference>
<dbReference type="GeneID" id="54414504"/>
<dbReference type="AlphaFoldDB" id="A0A6G1FVT8"/>
<name>A0A6G1FVT8_9PEZI</name>
<dbReference type="Pfam" id="PF11951">
    <property type="entry name" value="Fungal_trans_2"/>
    <property type="match status" value="1"/>
</dbReference>
<reference evidence="1 3" key="1">
    <citation type="submission" date="2020-01" db="EMBL/GenBank/DDBJ databases">
        <authorList>
            <consortium name="DOE Joint Genome Institute"/>
            <person name="Haridas S."/>
            <person name="Albert R."/>
            <person name="Binder M."/>
            <person name="Bloem J."/>
            <person name="Labutti K."/>
            <person name="Salamov A."/>
            <person name="Andreopoulos B."/>
            <person name="Baker S.E."/>
            <person name="Barry K."/>
            <person name="Bills G."/>
            <person name="Bluhm B.H."/>
            <person name="Cannon C."/>
            <person name="Castanera R."/>
            <person name="Culley D.E."/>
            <person name="Daum C."/>
            <person name="Ezra D."/>
            <person name="Gonzalez J.B."/>
            <person name="Henrissat B."/>
            <person name="Kuo A."/>
            <person name="Liang C."/>
            <person name="Lipzen A."/>
            <person name="Lutzoni F."/>
            <person name="Magnuson J."/>
            <person name="Mondo S."/>
            <person name="Nolan M."/>
            <person name="Ohm R."/>
            <person name="Pangilinan J."/>
            <person name="Park H.-J."/>
            <person name="Ramirez L."/>
            <person name="Alfaro M."/>
            <person name="Sun H."/>
            <person name="Tritt A."/>
            <person name="Yoshinaga Y."/>
            <person name="Zwiers L.-H."/>
            <person name="Turgeon B.G."/>
            <person name="Goodwin S.B."/>
            <person name="Spatafora J.W."/>
            <person name="Crous P.W."/>
            <person name="Grigoriev I.V."/>
        </authorList>
    </citation>
    <scope>NUCLEOTIDE SEQUENCE</scope>
    <source>
        <strain evidence="1 3">CBS 781.70</strain>
    </source>
</reference>
<evidence type="ECO:0008006" key="4">
    <source>
        <dbReference type="Google" id="ProtNLM"/>
    </source>
</evidence>
<keyword evidence="2" id="KW-1185">Reference proteome</keyword>
<sequence length="583" mass="65379">MPFSKSSKRKGGLAHSNPQFAFVHCNSDPSNRSKDDGILQSTIRSYAMQYARRQKRWSTSRRITPEMVAPTTDDASSQRKGTTLALTVPFRNPSMDKSPPEADNVMKLEFYEKEHETGVCIGCSRPLKPRVFCRCSVGSLLASNSVNGSSYNPHPWDLPVLLSRKLISITGSETELLSTFFATIGPRFLPLDARHQSSLMEGWYSACLSHSAYMHSLCSVAAIHLFISGKGQLRDVIYHKMRAETYLKMNLLDPTRMQDESNIGAIFNLISVGEALLLPGITNGEYRKEDCNERVIHLNGLRHLIGLRGGLSGLSSKCLRTFILWHSTAHALASFGDPYMSFIQHLTGPMNTLSPVDELLRDPPLNPMIRLCCRLYISENLVRIVGNSTQFVEALHLWHARKPDCLDFLDLINWSCDIIQRLLFHLNSNPTRRIEESLAIALIMFVTRASEMVARTIDPLRFAAVERLRGSLLSVPPEEWAPAEDLHLWVCTVGALSAPDDDESSWFVSNCYSVSQRYLGRGKAEFLDRLRGCLWIEQTMGRKFRDLWGVMALKREESLMLAGDAQSCSQVPIQTGIVIGSAI</sequence>
<dbReference type="InterPro" id="IPR021858">
    <property type="entry name" value="Fun_TF"/>
</dbReference>
<reference evidence="3" key="3">
    <citation type="submission" date="2025-04" db="UniProtKB">
        <authorList>
            <consortium name="RefSeq"/>
        </authorList>
    </citation>
    <scope>IDENTIFICATION</scope>
    <source>
        <strain evidence="3">CBS 781.70</strain>
    </source>
</reference>
<evidence type="ECO:0000313" key="1">
    <source>
        <dbReference type="EMBL" id="KAF1809828.1"/>
    </source>
</evidence>
<organism evidence="1">
    <name type="scientific">Eremomyces bilateralis CBS 781.70</name>
    <dbReference type="NCBI Taxonomy" id="1392243"/>
    <lineage>
        <taxon>Eukaryota</taxon>
        <taxon>Fungi</taxon>
        <taxon>Dikarya</taxon>
        <taxon>Ascomycota</taxon>
        <taxon>Pezizomycotina</taxon>
        <taxon>Dothideomycetes</taxon>
        <taxon>Dothideomycetes incertae sedis</taxon>
        <taxon>Eremomycetales</taxon>
        <taxon>Eremomycetaceae</taxon>
        <taxon>Eremomyces</taxon>
    </lineage>
</organism>
<reference evidence="3" key="2">
    <citation type="submission" date="2020-04" db="EMBL/GenBank/DDBJ databases">
        <authorList>
            <consortium name="NCBI Genome Project"/>
        </authorList>
    </citation>
    <scope>NUCLEOTIDE SEQUENCE</scope>
    <source>
        <strain evidence="3">CBS 781.70</strain>
    </source>
</reference>
<accession>A0A6G1FVT8</accession>
<proteinExistence type="predicted"/>
<evidence type="ECO:0000313" key="3">
    <source>
        <dbReference type="RefSeq" id="XP_033531459.1"/>
    </source>
</evidence>
<dbReference type="EMBL" id="ML975170">
    <property type="protein sequence ID" value="KAF1809828.1"/>
    <property type="molecule type" value="Genomic_DNA"/>
</dbReference>
<dbReference type="PANTHER" id="PTHR37540">
    <property type="entry name" value="TRANSCRIPTION FACTOR (ACR-2), PUTATIVE-RELATED-RELATED"/>
    <property type="match status" value="1"/>
</dbReference>
<gene>
    <name evidence="1 3" type="ORF">P152DRAFT_151771</name>
</gene>
<protein>
    <recommendedName>
        <fullName evidence="4">Fungal-specific transcription factor domain-containing protein</fullName>
    </recommendedName>
</protein>
<evidence type="ECO:0000313" key="2">
    <source>
        <dbReference type="Proteomes" id="UP000504638"/>
    </source>
</evidence>
<dbReference type="RefSeq" id="XP_033531459.1">
    <property type="nucleotide sequence ID" value="XM_033673934.1"/>
</dbReference>
<dbReference type="OrthoDB" id="4159781at2759"/>
<dbReference type="Proteomes" id="UP000504638">
    <property type="component" value="Unplaced"/>
</dbReference>